<evidence type="ECO:0000313" key="4">
    <source>
        <dbReference type="EMBL" id="NYJ07017.1"/>
    </source>
</evidence>
<feature type="compositionally biased region" description="Polar residues" evidence="2">
    <location>
        <begin position="1"/>
        <end position="10"/>
    </location>
</feature>
<feature type="region of interest" description="Disordered" evidence="2">
    <location>
        <begin position="1"/>
        <end position="21"/>
    </location>
</feature>
<feature type="domain" description="Histidine kinase/HSP90-like ATPase" evidence="3">
    <location>
        <begin position="29"/>
        <end position="143"/>
    </location>
</feature>
<keyword evidence="4" id="KW-0808">Transferase</keyword>
<evidence type="ECO:0000256" key="2">
    <source>
        <dbReference type="SAM" id="MobiDB-lite"/>
    </source>
</evidence>
<dbReference type="AlphaFoldDB" id="A0A853CHQ7"/>
<evidence type="ECO:0000256" key="1">
    <source>
        <dbReference type="ARBA" id="ARBA00022527"/>
    </source>
</evidence>
<dbReference type="CDD" id="cd16936">
    <property type="entry name" value="HATPase_RsbW-like"/>
    <property type="match status" value="1"/>
</dbReference>
<dbReference type="InterPro" id="IPR036890">
    <property type="entry name" value="HATPase_C_sf"/>
</dbReference>
<proteinExistence type="predicted"/>
<dbReference type="Pfam" id="PF13581">
    <property type="entry name" value="HATPase_c_2"/>
    <property type="match status" value="1"/>
</dbReference>
<dbReference type="InterPro" id="IPR003594">
    <property type="entry name" value="HATPase_dom"/>
</dbReference>
<dbReference type="RefSeq" id="WP_179718540.1">
    <property type="nucleotide sequence ID" value="NZ_JACBZT010000001.1"/>
</dbReference>
<keyword evidence="1" id="KW-0723">Serine/threonine-protein kinase</keyword>
<name>A0A853CHQ7_9ACTN</name>
<organism evidence="4 5">
    <name type="scientific">Petropleomorpha daqingensis</name>
    <dbReference type="NCBI Taxonomy" id="2026353"/>
    <lineage>
        <taxon>Bacteria</taxon>
        <taxon>Bacillati</taxon>
        <taxon>Actinomycetota</taxon>
        <taxon>Actinomycetes</taxon>
        <taxon>Geodermatophilales</taxon>
        <taxon>Geodermatophilaceae</taxon>
        <taxon>Petropleomorpha</taxon>
    </lineage>
</organism>
<dbReference type="GO" id="GO:0004674">
    <property type="term" value="F:protein serine/threonine kinase activity"/>
    <property type="evidence" value="ECO:0007669"/>
    <property type="project" value="UniProtKB-KW"/>
</dbReference>
<dbReference type="PANTHER" id="PTHR35526:SF3">
    <property type="entry name" value="ANTI-SIGMA-F FACTOR RSBW"/>
    <property type="match status" value="1"/>
</dbReference>
<dbReference type="InterPro" id="IPR050267">
    <property type="entry name" value="Anti-sigma-factor_SerPK"/>
</dbReference>
<dbReference type="Gene3D" id="3.30.565.10">
    <property type="entry name" value="Histidine kinase-like ATPase, C-terminal domain"/>
    <property type="match status" value="1"/>
</dbReference>
<reference evidence="4 5" key="1">
    <citation type="submission" date="2020-07" db="EMBL/GenBank/DDBJ databases">
        <title>Sequencing the genomes of 1000 actinobacteria strains.</title>
        <authorList>
            <person name="Klenk H.-P."/>
        </authorList>
    </citation>
    <scope>NUCLEOTIDE SEQUENCE [LARGE SCALE GENOMIC DNA]</scope>
    <source>
        <strain evidence="4 5">DSM 104001</strain>
    </source>
</reference>
<evidence type="ECO:0000259" key="3">
    <source>
        <dbReference type="Pfam" id="PF13581"/>
    </source>
</evidence>
<accession>A0A853CHQ7</accession>
<protein>
    <submittedName>
        <fullName evidence="4">Signal transduction histidine kinase</fullName>
    </submittedName>
</protein>
<keyword evidence="5" id="KW-1185">Reference proteome</keyword>
<evidence type="ECO:0000313" key="5">
    <source>
        <dbReference type="Proteomes" id="UP000541969"/>
    </source>
</evidence>
<sequence length="162" mass="17297">MDQPQWQQCPPRQGAGQVLLWDGEPPSLSALSRMRSELRRATEADRPAGLDDDAIEDGLERLLLVFEELVSNGLRHGRAPIRVAVHATGCGWLLTVADGAGDRAPVPAVGRDAATGGHGLYMAARLASAHGWTRDGRGKTVWALIETTPACDPVPCLPGGRY</sequence>
<dbReference type="SUPFAM" id="SSF55874">
    <property type="entry name" value="ATPase domain of HSP90 chaperone/DNA topoisomerase II/histidine kinase"/>
    <property type="match status" value="1"/>
</dbReference>
<dbReference type="EMBL" id="JACBZT010000001">
    <property type="protein sequence ID" value="NYJ07017.1"/>
    <property type="molecule type" value="Genomic_DNA"/>
</dbReference>
<dbReference type="Proteomes" id="UP000541969">
    <property type="component" value="Unassembled WGS sequence"/>
</dbReference>
<keyword evidence="4" id="KW-0418">Kinase</keyword>
<dbReference type="PANTHER" id="PTHR35526">
    <property type="entry name" value="ANTI-SIGMA-F FACTOR RSBW-RELATED"/>
    <property type="match status" value="1"/>
</dbReference>
<gene>
    <name evidence="4" type="ORF">GGQ55_003295</name>
</gene>
<comment type="caution">
    <text evidence="4">The sequence shown here is derived from an EMBL/GenBank/DDBJ whole genome shotgun (WGS) entry which is preliminary data.</text>
</comment>